<dbReference type="EC" id="2.3.1.-" evidence="4"/>
<dbReference type="Pfam" id="PF00198">
    <property type="entry name" value="2-oxoacid_dh"/>
    <property type="match status" value="1"/>
</dbReference>
<dbReference type="RefSeq" id="WP_386763830.1">
    <property type="nucleotide sequence ID" value="NZ_JBHSTI010000002.1"/>
</dbReference>
<evidence type="ECO:0000313" key="7">
    <source>
        <dbReference type="EMBL" id="MFC6236796.1"/>
    </source>
</evidence>
<evidence type="ECO:0000256" key="1">
    <source>
        <dbReference type="ARBA" id="ARBA00001938"/>
    </source>
</evidence>
<dbReference type="Gene3D" id="3.30.559.10">
    <property type="entry name" value="Chloramphenicol acetyltransferase-like domain"/>
    <property type="match status" value="1"/>
</dbReference>
<dbReference type="InterPro" id="IPR011053">
    <property type="entry name" value="Single_hybrid_motif"/>
</dbReference>
<evidence type="ECO:0000259" key="5">
    <source>
        <dbReference type="PROSITE" id="PS50968"/>
    </source>
</evidence>
<dbReference type="Gene3D" id="4.10.320.10">
    <property type="entry name" value="E3-binding domain"/>
    <property type="match status" value="1"/>
</dbReference>
<evidence type="ECO:0000256" key="4">
    <source>
        <dbReference type="RuleBase" id="RU003423"/>
    </source>
</evidence>
<organism evidence="7 8">
    <name type="scientific">Longivirga aurantiaca</name>
    <dbReference type="NCBI Taxonomy" id="1837743"/>
    <lineage>
        <taxon>Bacteria</taxon>
        <taxon>Bacillati</taxon>
        <taxon>Actinomycetota</taxon>
        <taxon>Actinomycetes</taxon>
        <taxon>Sporichthyales</taxon>
        <taxon>Sporichthyaceae</taxon>
        <taxon>Longivirga</taxon>
    </lineage>
</organism>
<evidence type="ECO:0000313" key="8">
    <source>
        <dbReference type="Proteomes" id="UP001596138"/>
    </source>
</evidence>
<evidence type="ECO:0000256" key="2">
    <source>
        <dbReference type="ARBA" id="ARBA00007317"/>
    </source>
</evidence>
<dbReference type="InterPro" id="IPR004167">
    <property type="entry name" value="PSBD"/>
</dbReference>
<dbReference type="PROSITE" id="PS51826">
    <property type="entry name" value="PSBD"/>
    <property type="match status" value="1"/>
</dbReference>
<comment type="cofactor">
    <cofactor evidence="1 4">
        <name>(R)-lipoate</name>
        <dbReference type="ChEBI" id="CHEBI:83088"/>
    </cofactor>
</comment>
<dbReference type="EMBL" id="JBHSTI010000002">
    <property type="protein sequence ID" value="MFC6236796.1"/>
    <property type="molecule type" value="Genomic_DNA"/>
</dbReference>
<keyword evidence="4 7" id="KW-0808">Transferase</keyword>
<comment type="caution">
    <text evidence="7">The sequence shown here is derived from an EMBL/GenBank/DDBJ whole genome shotgun (WGS) entry which is preliminary data.</text>
</comment>
<dbReference type="InterPro" id="IPR045257">
    <property type="entry name" value="E2/Pdx1"/>
</dbReference>
<dbReference type="InterPro" id="IPR000089">
    <property type="entry name" value="Biotin_lipoyl"/>
</dbReference>
<proteinExistence type="inferred from homology"/>
<dbReference type="Pfam" id="PF02817">
    <property type="entry name" value="E3_binding"/>
    <property type="match status" value="1"/>
</dbReference>
<dbReference type="PANTHER" id="PTHR23151:SF90">
    <property type="entry name" value="DIHYDROLIPOYLLYSINE-RESIDUE ACETYLTRANSFERASE COMPONENT OF PYRUVATE DEHYDROGENASE COMPLEX, MITOCHONDRIAL-RELATED"/>
    <property type="match status" value="1"/>
</dbReference>
<dbReference type="Gene3D" id="2.40.50.100">
    <property type="match status" value="1"/>
</dbReference>
<keyword evidence="8" id="KW-1185">Reference proteome</keyword>
<protein>
    <recommendedName>
        <fullName evidence="4">Dihydrolipoamide acetyltransferase component of pyruvate dehydrogenase complex</fullName>
        <ecNumber evidence="4">2.3.1.-</ecNumber>
    </recommendedName>
</protein>
<dbReference type="SUPFAM" id="SSF47005">
    <property type="entry name" value="Peripheral subunit-binding domain of 2-oxo acid dehydrogenase complex"/>
    <property type="match status" value="1"/>
</dbReference>
<feature type="domain" description="Lipoyl-binding" evidence="5">
    <location>
        <begin position="2"/>
        <end position="77"/>
    </location>
</feature>
<evidence type="ECO:0000256" key="3">
    <source>
        <dbReference type="ARBA" id="ARBA00022823"/>
    </source>
</evidence>
<feature type="domain" description="Peripheral subunit-binding (PSBD)" evidence="6">
    <location>
        <begin position="127"/>
        <end position="164"/>
    </location>
</feature>
<dbReference type="Pfam" id="PF00364">
    <property type="entry name" value="Biotin_lipoyl"/>
    <property type="match status" value="1"/>
</dbReference>
<dbReference type="PANTHER" id="PTHR23151">
    <property type="entry name" value="DIHYDROLIPOAMIDE ACETYL/SUCCINYL-TRANSFERASE-RELATED"/>
    <property type="match status" value="1"/>
</dbReference>
<gene>
    <name evidence="7" type="ORF">ACFQGU_02825</name>
</gene>
<dbReference type="SUPFAM" id="SSF52777">
    <property type="entry name" value="CoA-dependent acyltransferases"/>
    <property type="match status" value="1"/>
</dbReference>
<keyword evidence="3 4" id="KW-0450">Lipoyl</keyword>
<comment type="similarity">
    <text evidence="2 4">Belongs to the 2-oxoacid dehydrogenase family.</text>
</comment>
<name>A0ABW1SWK5_9ACTN</name>
<dbReference type="InterPro" id="IPR036625">
    <property type="entry name" value="E3-bd_dom_sf"/>
</dbReference>
<keyword evidence="4 7" id="KW-0012">Acyltransferase</keyword>
<dbReference type="CDD" id="cd06849">
    <property type="entry name" value="lipoyl_domain"/>
    <property type="match status" value="1"/>
</dbReference>
<dbReference type="InterPro" id="IPR001078">
    <property type="entry name" value="2-oxoacid_DH_actylTfrase"/>
</dbReference>
<accession>A0ABW1SWK5</accession>
<reference evidence="8" key="1">
    <citation type="journal article" date="2019" name="Int. J. Syst. Evol. Microbiol.">
        <title>The Global Catalogue of Microorganisms (GCM) 10K type strain sequencing project: providing services to taxonomists for standard genome sequencing and annotation.</title>
        <authorList>
            <consortium name="The Broad Institute Genomics Platform"/>
            <consortium name="The Broad Institute Genome Sequencing Center for Infectious Disease"/>
            <person name="Wu L."/>
            <person name="Ma J."/>
        </authorList>
    </citation>
    <scope>NUCLEOTIDE SEQUENCE [LARGE SCALE GENOMIC DNA]</scope>
    <source>
        <strain evidence="8">CGMCC 4.7317</strain>
    </source>
</reference>
<evidence type="ECO:0000259" key="6">
    <source>
        <dbReference type="PROSITE" id="PS51826"/>
    </source>
</evidence>
<dbReference type="PROSITE" id="PS50968">
    <property type="entry name" value="BIOTINYL_LIPOYL"/>
    <property type="match status" value="1"/>
</dbReference>
<sequence length="418" mass="42449">MPEILRMPEVAAGATEAILSAWNVPVGQAYSAGDLLVTIETDKAVVDVEAEADGVLLRLLAEAGATVEVGSPIAVTGASGETVDDAAIAALGISSPTSTDAPAAAVVAASVAAAAATAPATPGERVFASPLARKIARDAGVDLAALDGTGPGGRIRRRDVEAHLAAAPAASVAAPAAPAPAASPKPVAVTGDAEYVDEPNSRLRNAIAARLTESKTTAPHFYVRGSARVDRLLALRKEINDGGDIKVSVNDLVVKAVAKAHTLVPALNVIWTGDAIRHFSRVDVSIAVATESGLVTPVVRGVDRLSLGELAAATQDLAARAKDKRLQQSELEGGTISVSNLGMFGTEDFAAIINPPQASILAVGAARQEPVVVDGALAVGTVMHVTLSVDHRPVDGAAAAEWMRAFLGLLEAPARILV</sequence>
<dbReference type="SUPFAM" id="SSF51230">
    <property type="entry name" value="Single hybrid motif"/>
    <property type="match status" value="1"/>
</dbReference>
<dbReference type="InterPro" id="IPR023213">
    <property type="entry name" value="CAT-like_dom_sf"/>
</dbReference>
<dbReference type="GO" id="GO:0016746">
    <property type="term" value="F:acyltransferase activity"/>
    <property type="evidence" value="ECO:0007669"/>
    <property type="project" value="UniProtKB-KW"/>
</dbReference>
<dbReference type="Proteomes" id="UP001596138">
    <property type="component" value="Unassembled WGS sequence"/>
</dbReference>